<reference evidence="10 11" key="1">
    <citation type="submission" date="2007-01" db="EMBL/GenBank/DDBJ databases">
        <title>Complete sequence of Psychromonas ingrahamii 37.</title>
        <authorList>
            <consortium name="US DOE Joint Genome Institute"/>
            <person name="Copeland A."/>
            <person name="Lucas S."/>
            <person name="Lapidus A."/>
            <person name="Barry K."/>
            <person name="Detter J.C."/>
            <person name="Glavina del Rio T."/>
            <person name="Hammon N."/>
            <person name="Israni S."/>
            <person name="Dalin E."/>
            <person name="Tice H."/>
            <person name="Pitluck S."/>
            <person name="Thompson L.S."/>
            <person name="Brettin T."/>
            <person name="Bruce D."/>
            <person name="Han C."/>
            <person name="Tapia R."/>
            <person name="Schmutz J."/>
            <person name="Larimer F."/>
            <person name="Land M."/>
            <person name="Hauser L."/>
            <person name="Kyrpides N."/>
            <person name="Ivanova N."/>
            <person name="Staley J."/>
            <person name="Richardson P."/>
        </authorList>
    </citation>
    <scope>NUCLEOTIDE SEQUENCE [LARGE SCALE GENOMIC DNA]</scope>
    <source>
        <strain evidence="10 11">37</strain>
    </source>
</reference>
<dbReference type="Proteomes" id="UP000000639">
    <property type="component" value="Chromosome"/>
</dbReference>
<evidence type="ECO:0000256" key="4">
    <source>
        <dbReference type="ARBA" id="ARBA00022694"/>
    </source>
</evidence>
<evidence type="ECO:0000256" key="7">
    <source>
        <dbReference type="ARBA" id="ARBA00048539"/>
    </source>
</evidence>
<evidence type="ECO:0000313" key="11">
    <source>
        <dbReference type="Proteomes" id="UP000000639"/>
    </source>
</evidence>
<dbReference type="GO" id="GO:0032267">
    <property type="term" value="F:tRNA(Ile)-lysidine synthase activity"/>
    <property type="evidence" value="ECO:0007669"/>
    <property type="project" value="UniProtKB-EC"/>
</dbReference>
<dbReference type="InterPro" id="IPR012796">
    <property type="entry name" value="Lysidine-tRNA-synth_C"/>
</dbReference>
<keyword evidence="4 8" id="KW-0819">tRNA processing</keyword>
<dbReference type="SUPFAM" id="SSF82829">
    <property type="entry name" value="MesJ substrate recognition domain-like"/>
    <property type="match status" value="1"/>
</dbReference>
<keyword evidence="11" id="KW-1185">Reference proteome</keyword>
<keyword evidence="2 8" id="KW-0963">Cytoplasm</keyword>
<dbReference type="Pfam" id="PF01171">
    <property type="entry name" value="ATP_bind_3"/>
    <property type="match status" value="1"/>
</dbReference>
<dbReference type="Pfam" id="PF11734">
    <property type="entry name" value="TilS_C"/>
    <property type="match status" value="1"/>
</dbReference>
<dbReference type="InterPro" id="IPR014729">
    <property type="entry name" value="Rossmann-like_a/b/a_fold"/>
</dbReference>
<dbReference type="EC" id="6.3.4.19" evidence="8"/>
<protein>
    <recommendedName>
        <fullName evidence="8">tRNA(Ile)-lysidine synthase</fullName>
        <ecNumber evidence="8">6.3.4.19</ecNumber>
    </recommendedName>
    <alternativeName>
        <fullName evidence="8">tRNA(Ile)-2-lysyl-cytidine synthase</fullName>
    </alternativeName>
    <alternativeName>
        <fullName evidence="8">tRNA(Ile)-lysidine synthetase</fullName>
    </alternativeName>
</protein>
<dbReference type="SMART" id="SM00977">
    <property type="entry name" value="TilS_C"/>
    <property type="match status" value="1"/>
</dbReference>
<evidence type="ECO:0000256" key="6">
    <source>
        <dbReference type="ARBA" id="ARBA00022840"/>
    </source>
</evidence>
<dbReference type="RefSeq" id="WP_011771216.1">
    <property type="nucleotide sequence ID" value="NC_008709.1"/>
</dbReference>
<dbReference type="STRING" id="357804.Ping_2960"/>
<keyword evidence="6 8" id="KW-0067">ATP-binding</keyword>
<evidence type="ECO:0000256" key="8">
    <source>
        <dbReference type="HAMAP-Rule" id="MF_01161"/>
    </source>
</evidence>
<dbReference type="HAMAP" id="MF_01161">
    <property type="entry name" value="tRNA_Ile_lys_synt"/>
    <property type="match status" value="1"/>
</dbReference>
<evidence type="ECO:0000313" key="10">
    <source>
        <dbReference type="EMBL" id="ABM04662.1"/>
    </source>
</evidence>
<dbReference type="HOGENOM" id="CLU_018869_2_0_6"/>
<accession>A1SYU7</accession>
<evidence type="ECO:0000256" key="3">
    <source>
        <dbReference type="ARBA" id="ARBA00022598"/>
    </source>
</evidence>
<name>A1SYU7_PSYIN</name>
<dbReference type="InterPro" id="IPR012094">
    <property type="entry name" value="tRNA_Ile_lys_synt"/>
</dbReference>
<comment type="catalytic activity">
    <reaction evidence="7 8">
        <text>cytidine(34) in tRNA(Ile2) + L-lysine + ATP = lysidine(34) in tRNA(Ile2) + AMP + diphosphate + H(+)</text>
        <dbReference type="Rhea" id="RHEA:43744"/>
        <dbReference type="Rhea" id="RHEA-COMP:10625"/>
        <dbReference type="Rhea" id="RHEA-COMP:10670"/>
        <dbReference type="ChEBI" id="CHEBI:15378"/>
        <dbReference type="ChEBI" id="CHEBI:30616"/>
        <dbReference type="ChEBI" id="CHEBI:32551"/>
        <dbReference type="ChEBI" id="CHEBI:33019"/>
        <dbReference type="ChEBI" id="CHEBI:82748"/>
        <dbReference type="ChEBI" id="CHEBI:83665"/>
        <dbReference type="ChEBI" id="CHEBI:456215"/>
        <dbReference type="EC" id="6.3.4.19"/>
    </reaction>
</comment>
<evidence type="ECO:0000259" key="9">
    <source>
        <dbReference type="SMART" id="SM00977"/>
    </source>
</evidence>
<dbReference type="GO" id="GO:0006400">
    <property type="term" value="P:tRNA modification"/>
    <property type="evidence" value="ECO:0007669"/>
    <property type="project" value="UniProtKB-UniRule"/>
</dbReference>
<dbReference type="NCBIfam" id="TIGR02432">
    <property type="entry name" value="lysidine_TilS_N"/>
    <property type="match status" value="1"/>
</dbReference>
<dbReference type="GO" id="GO:0005737">
    <property type="term" value="C:cytoplasm"/>
    <property type="evidence" value="ECO:0007669"/>
    <property type="project" value="UniProtKB-SubCell"/>
</dbReference>
<dbReference type="PANTHER" id="PTHR43033:SF1">
    <property type="entry name" value="TRNA(ILE)-LYSIDINE SYNTHASE-RELATED"/>
    <property type="match status" value="1"/>
</dbReference>
<dbReference type="AlphaFoldDB" id="A1SYU7"/>
<dbReference type="InterPro" id="IPR012795">
    <property type="entry name" value="tRNA_Ile_lys_synt_N"/>
</dbReference>
<dbReference type="InterPro" id="IPR011063">
    <property type="entry name" value="TilS/TtcA_N"/>
</dbReference>
<dbReference type="SUPFAM" id="SSF56037">
    <property type="entry name" value="PheT/TilS domain"/>
    <property type="match status" value="1"/>
</dbReference>
<evidence type="ECO:0000256" key="2">
    <source>
        <dbReference type="ARBA" id="ARBA00022490"/>
    </source>
</evidence>
<dbReference type="KEGG" id="pin:Ping_2960"/>
<proteinExistence type="inferred from homology"/>
<dbReference type="PANTHER" id="PTHR43033">
    <property type="entry name" value="TRNA(ILE)-LYSIDINE SYNTHASE-RELATED"/>
    <property type="match status" value="1"/>
</dbReference>
<dbReference type="NCBIfam" id="TIGR02433">
    <property type="entry name" value="lysidine_TilS_C"/>
    <property type="match status" value="1"/>
</dbReference>
<evidence type="ECO:0000256" key="5">
    <source>
        <dbReference type="ARBA" id="ARBA00022741"/>
    </source>
</evidence>
<gene>
    <name evidence="8" type="primary">tilS</name>
    <name evidence="10" type="ordered locus">Ping_2960</name>
</gene>
<comment type="similarity">
    <text evidence="8">Belongs to the tRNA(Ile)-lysidine synthase family.</text>
</comment>
<dbReference type="Gene3D" id="1.20.59.20">
    <property type="match status" value="1"/>
</dbReference>
<feature type="binding site" evidence="8">
    <location>
        <begin position="33"/>
        <end position="38"/>
    </location>
    <ligand>
        <name>ATP</name>
        <dbReference type="ChEBI" id="CHEBI:30616"/>
    </ligand>
</feature>
<dbReference type="SUPFAM" id="SSF52402">
    <property type="entry name" value="Adenine nucleotide alpha hydrolases-like"/>
    <property type="match status" value="1"/>
</dbReference>
<dbReference type="Gene3D" id="3.40.50.620">
    <property type="entry name" value="HUPs"/>
    <property type="match status" value="1"/>
</dbReference>
<comment type="subcellular location">
    <subcellularLocation>
        <location evidence="1 8">Cytoplasm</location>
    </subcellularLocation>
</comment>
<sequence>MNKADLLNAFQAQLNLILAPKISFDQNFHIALSGGLDSVVLLHLFTRLRAFDKKYSLCAHHINHGLSDNAAHWQLFCENLCASLAVDFCCSPVILEKKNRTSLEALAREKRYACLTGNLLDNSYLITAHHQDDQLETVLLALKRGSGSTGLQGIQKMQKLQKGHLIRPLLNFSRQQLAAYAELFQLDWVEDESNQDQDFDRNFIRQTITPLLKERWPGMGKAVARSANICQEQQQLLDEIALADFNQLVEFSLNQQVLPIEDLAALSIGRRNNLLRFWFKKNQLDYPSAKQLQALWTDVALAIIDAQPLLQFKGYSVRRYRNYLYLVNDNKLAASIAQKIEWQGQDKIVLQGGLVELSFSIEEDAKAAGNLLNLDGNAKVEICFRCQLPANLACQPLGRKGSRSIKKLLHEYHVAPWLRDLVPFILLDGKLKMAVGLWSCQSEKTAGKPRYLNCQLKAIG</sequence>
<dbReference type="OrthoDB" id="9807403at2"/>
<comment type="function">
    <text evidence="8">Ligates lysine onto the cytidine present at position 34 of the AUA codon-specific tRNA(Ile) that contains the anticodon CAU, in an ATP-dependent manner. Cytidine is converted to lysidine, thus changing the amino acid specificity of the tRNA from methionine to isoleucine.</text>
</comment>
<dbReference type="CDD" id="cd01992">
    <property type="entry name" value="TilS_N"/>
    <property type="match status" value="1"/>
</dbReference>
<dbReference type="Pfam" id="PF09179">
    <property type="entry name" value="TilS"/>
    <property type="match status" value="1"/>
</dbReference>
<feature type="domain" description="Lysidine-tRNA(Ile) synthetase C-terminal" evidence="9">
    <location>
        <begin position="380"/>
        <end position="451"/>
    </location>
</feature>
<keyword evidence="5 8" id="KW-0547">Nucleotide-binding</keyword>
<dbReference type="GO" id="GO:0005524">
    <property type="term" value="F:ATP binding"/>
    <property type="evidence" value="ECO:0007669"/>
    <property type="project" value="UniProtKB-UniRule"/>
</dbReference>
<comment type="domain">
    <text evidence="8">The N-terminal region contains the highly conserved SGGXDS motif, predicted to be a P-loop motif involved in ATP binding.</text>
</comment>
<dbReference type="eggNOG" id="COG0037">
    <property type="taxonomic scope" value="Bacteria"/>
</dbReference>
<dbReference type="EMBL" id="CP000510">
    <property type="protein sequence ID" value="ABM04662.1"/>
    <property type="molecule type" value="Genomic_DNA"/>
</dbReference>
<keyword evidence="3 8" id="KW-0436">Ligase</keyword>
<evidence type="ECO:0000256" key="1">
    <source>
        <dbReference type="ARBA" id="ARBA00004496"/>
    </source>
</evidence>
<dbReference type="InterPro" id="IPR015262">
    <property type="entry name" value="tRNA_Ile_lys_synt_subst-bd"/>
</dbReference>
<organism evidence="10 11">
    <name type="scientific">Psychromonas ingrahamii (strain DSM 17664 / CCUG 51855 / 37)</name>
    <dbReference type="NCBI Taxonomy" id="357804"/>
    <lineage>
        <taxon>Bacteria</taxon>
        <taxon>Pseudomonadati</taxon>
        <taxon>Pseudomonadota</taxon>
        <taxon>Gammaproteobacteria</taxon>
        <taxon>Alteromonadales</taxon>
        <taxon>Psychromonadaceae</taxon>
        <taxon>Psychromonas</taxon>
    </lineage>
</organism>